<evidence type="ECO:0000256" key="4">
    <source>
        <dbReference type="ARBA" id="ARBA00023136"/>
    </source>
</evidence>
<dbReference type="InterPro" id="IPR020846">
    <property type="entry name" value="MFS_dom"/>
</dbReference>
<dbReference type="InterPro" id="IPR011701">
    <property type="entry name" value="MFS"/>
</dbReference>
<keyword evidence="3 5" id="KW-1133">Transmembrane helix</keyword>
<feature type="transmembrane region" description="Helical" evidence="5">
    <location>
        <begin position="315"/>
        <end position="335"/>
    </location>
</feature>
<feature type="transmembrane region" description="Helical" evidence="5">
    <location>
        <begin position="378"/>
        <end position="397"/>
    </location>
</feature>
<evidence type="ECO:0000256" key="5">
    <source>
        <dbReference type="SAM" id="Phobius"/>
    </source>
</evidence>
<evidence type="ECO:0000259" key="6">
    <source>
        <dbReference type="PROSITE" id="PS50850"/>
    </source>
</evidence>
<dbReference type="Gene3D" id="1.20.1250.20">
    <property type="entry name" value="MFS general substrate transporter like domains"/>
    <property type="match status" value="2"/>
</dbReference>
<accession>A0A7W8L095</accession>
<dbReference type="PANTHER" id="PTHR23508:SF10">
    <property type="entry name" value="CARBOXYLIC ACID TRANSPORTER PROTEIN HOMOLOG"/>
    <property type="match status" value="1"/>
</dbReference>
<evidence type="ECO:0000313" key="7">
    <source>
        <dbReference type="EMBL" id="MBB5398031.1"/>
    </source>
</evidence>
<dbReference type="RefSeq" id="WP_176123863.1">
    <property type="nucleotide sequence ID" value="NZ_JACHDE010000001.1"/>
</dbReference>
<dbReference type="InterPro" id="IPR005829">
    <property type="entry name" value="Sugar_transporter_CS"/>
</dbReference>
<feature type="transmembrane region" description="Helical" evidence="5">
    <location>
        <begin position="159"/>
        <end position="181"/>
    </location>
</feature>
<sequence>MRVNSTSLETAAASVNSGKPGVGRAAWIVLGSAFLGWMFDAMDVYLIVVVIMPALHDLLGTSHADASQIQGVIVGAKLLCWGIGGITFGVLADKFGRARVMLGTMLIYSGFTAASAFAQSWHQLLLIQMLAGFGIGGEWAAGASLVVETWPEKHRAKAVQVMQFANVVGLIIASALGILLAGLGWRWVLAVGALPAVVSLGLRFVTPESKRWKESRIAEIQHAGPKMGSLSVIFRAPLRRRTIVGSLVAAAMMIGSWGTTVLIPALLRKFIQSAGDAEFMRQTSISFTWANVGAVLGFGLTLFLVAWNPRISRRVVYALFCAGAWLATIALVTVAKTLTMFHLAMFAFGLFAIGGFGILALYLTELFPLHVRGTGQGFTWNVARIFTAAGPLGVSLALAKSGIYVVGVSISAAFWIGLVAIRFGPETSSVAKDGQGADS</sequence>
<feature type="transmembrane region" description="Helical" evidence="5">
    <location>
        <begin position="403"/>
        <end position="423"/>
    </location>
</feature>
<dbReference type="GO" id="GO:0005886">
    <property type="term" value="C:plasma membrane"/>
    <property type="evidence" value="ECO:0007669"/>
    <property type="project" value="TreeGrafter"/>
</dbReference>
<reference evidence="7 9" key="2">
    <citation type="submission" date="2020-08" db="EMBL/GenBank/DDBJ databases">
        <title>Genomic Encyclopedia of Type Strains, Phase IV (KMG-V): Genome sequencing to study the core and pangenomes of soil and plant-associated prokaryotes.</title>
        <authorList>
            <person name="Whitman W."/>
        </authorList>
    </citation>
    <scope>NUCLEOTIDE SEQUENCE [LARGE SCALE GENOMIC DNA]</scope>
    <source>
        <strain evidence="7 9">JPY162</strain>
    </source>
</reference>
<protein>
    <submittedName>
        <fullName evidence="7">MFS family permease</fullName>
    </submittedName>
    <submittedName>
        <fullName evidence="8">MFS transporter</fullName>
    </submittedName>
</protein>
<evidence type="ECO:0000256" key="2">
    <source>
        <dbReference type="ARBA" id="ARBA00022692"/>
    </source>
</evidence>
<dbReference type="Proteomes" id="UP000592820">
    <property type="component" value="Unassembled WGS sequence"/>
</dbReference>
<evidence type="ECO:0000313" key="10">
    <source>
        <dbReference type="Proteomes" id="UP000821598"/>
    </source>
</evidence>
<keyword evidence="4 5" id="KW-0472">Membrane</keyword>
<comment type="caution">
    <text evidence="7">The sequence shown here is derived from an EMBL/GenBank/DDBJ whole genome shotgun (WGS) entry which is preliminary data.</text>
</comment>
<evidence type="ECO:0000256" key="3">
    <source>
        <dbReference type="ARBA" id="ARBA00022989"/>
    </source>
</evidence>
<gene>
    <name evidence="8" type="ORF">FSB64_16250</name>
    <name evidence="7" type="ORF">HDG41_000067</name>
</gene>
<evidence type="ECO:0000256" key="1">
    <source>
        <dbReference type="ARBA" id="ARBA00004141"/>
    </source>
</evidence>
<feature type="transmembrane region" description="Helical" evidence="5">
    <location>
        <begin position="341"/>
        <end position="366"/>
    </location>
</feature>
<feature type="domain" description="Major facilitator superfamily (MFS) profile" evidence="6">
    <location>
        <begin position="29"/>
        <end position="428"/>
    </location>
</feature>
<name>A0A7W8L095_9BURK</name>
<evidence type="ECO:0000313" key="8">
    <source>
        <dbReference type="EMBL" id="NVI05292.1"/>
    </source>
</evidence>
<dbReference type="AlphaFoldDB" id="A0A7W8L095"/>
<feature type="transmembrane region" description="Helical" evidence="5">
    <location>
        <begin position="27"/>
        <end position="52"/>
    </location>
</feature>
<dbReference type="PROSITE" id="PS00217">
    <property type="entry name" value="SUGAR_TRANSPORT_2"/>
    <property type="match status" value="1"/>
</dbReference>
<dbReference type="GO" id="GO:0046943">
    <property type="term" value="F:carboxylic acid transmembrane transporter activity"/>
    <property type="evidence" value="ECO:0007669"/>
    <property type="project" value="TreeGrafter"/>
</dbReference>
<dbReference type="EMBL" id="JACHDE010000001">
    <property type="protein sequence ID" value="MBB5398031.1"/>
    <property type="molecule type" value="Genomic_DNA"/>
</dbReference>
<dbReference type="Pfam" id="PF07690">
    <property type="entry name" value="MFS_1"/>
    <property type="match status" value="1"/>
</dbReference>
<feature type="transmembrane region" description="Helical" evidence="5">
    <location>
        <begin position="99"/>
        <end position="118"/>
    </location>
</feature>
<comment type="subcellular location">
    <subcellularLocation>
        <location evidence="1">Membrane</location>
        <topology evidence="1">Multi-pass membrane protein</topology>
    </subcellularLocation>
</comment>
<feature type="transmembrane region" description="Helical" evidence="5">
    <location>
        <begin position="287"/>
        <end position="308"/>
    </location>
</feature>
<feature type="transmembrane region" description="Helical" evidence="5">
    <location>
        <begin position="187"/>
        <end position="206"/>
    </location>
</feature>
<dbReference type="Proteomes" id="UP000821598">
    <property type="component" value="Unassembled WGS sequence"/>
</dbReference>
<organism evidence="7 9">
    <name type="scientific">Paraburkholderia youngii</name>
    <dbReference type="NCBI Taxonomy" id="2782701"/>
    <lineage>
        <taxon>Bacteria</taxon>
        <taxon>Pseudomonadati</taxon>
        <taxon>Pseudomonadota</taxon>
        <taxon>Betaproteobacteria</taxon>
        <taxon>Burkholderiales</taxon>
        <taxon>Burkholderiaceae</taxon>
        <taxon>Paraburkholderia</taxon>
    </lineage>
</organism>
<dbReference type="SUPFAM" id="SSF103473">
    <property type="entry name" value="MFS general substrate transporter"/>
    <property type="match status" value="1"/>
</dbReference>
<reference evidence="8 10" key="1">
    <citation type="submission" date="2019-08" db="EMBL/GenBank/DDBJ databases">
        <title>Paraburkholderia simonii sp. nov. and P. youngii sp. nov. Brazilian and Mexican Mimosa-associated rhizobia.</title>
        <authorList>
            <person name="Mavima L."/>
            <person name="Beukes C.W."/>
            <person name="Palmer M."/>
            <person name="De Meyer S.E."/>
            <person name="James E.K."/>
            <person name="Maluk M."/>
            <person name="Avontuur J.R."/>
            <person name="Chan W.Y."/>
            <person name="Venter S.N."/>
            <person name="Steenkamp E.T."/>
        </authorList>
    </citation>
    <scope>NUCLEOTIDE SEQUENCE [LARGE SCALE GENOMIC DNA]</scope>
    <source>
        <strain evidence="8 10">JPY454</strain>
    </source>
</reference>
<proteinExistence type="predicted"/>
<feature type="transmembrane region" description="Helical" evidence="5">
    <location>
        <begin position="72"/>
        <end position="92"/>
    </location>
</feature>
<dbReference type="InterPro" id="IPR036259">
    <property type="entry name" value="MFS_trans_sf"/>
</dbReference>
<feature type="transmembrane region" description="Helical" evidence="5">
    <location>
        <begin position="243"/>
        <end position="267"/>
    </location>
</feature>
<dbReference type="PROSITE" id="PS50850">
    <property type="entry name" value="MFS"/>
    <property type="match status" value="1"/>
</dbReference>
<keyword evidence="2 5" id="KW-0812">Transmembrane</keyword>
<feature type="transmembrane region" description="Helical" evidence="5">
    <location>
        <begin position="124"/>
        <end position="147"/>
    </location>
</feature>
<dbReference type="EMBL" id="VOMC01000015">
    <property type="protein sequence ID" value="NVI05292.1"/>
    <property type="molecule type" value="Genomic_DNA"/>
</dbReference>
<keyword evidence="10" id="KW-1185">Reference proteome</keyword>
<dbReference type="PANTHER" id="PTHR23508">
    <property type="entry name" value="CARBOXYLIC ACID TRANSPORTER PROTEIN HOMOLOG"/>
    <property type="match status" value="1"/>
</dbReference>
<evidence type="ECO:0000313" key="9">
    <source>
        <dbReference type="Proteomes" id="UP000592820"/>
    </source>
</evidence>